<protein>
    <submittedName>
        <fullName evidence="2">Uncharacterized protein</fullName>
    </submittedName>
</protein>
<evidence type="ECO:0000256" key="1">
    <source>
        <dbReference type="SAM" id="Phobius"/>
    </source>
</evidence>
<keyword evidence="1" id="KW-1133">Transmembrane helix</keyword>
<sequence length="96" mass="10029">MKQLLEPQTYKAVLLTLWIVSVPMAVKDSLGIIPGLCAGIAATAIALGLAYITLNKSYKTKLLVLLGSVAVIVSLIGIFVKQEASGSSTATIVQVE</sequence>
<feature type="transmembrane region" description="Helical" evidence="1">
    <location>
        <begin position="32"/>
        <end position="54"/>
    </location>
</feature>
<dbReference type="Proteomes" id="UP000305398">
    <property type="component" value="Chromosome"/>
</dbReference>
<dbReference type="RefSeq" id="WP_139516685.1">
    <property type="nucleotide sequence ID" value="NZ_CP040896.1"/>
</dbReference>
<keyword evidence="1" id="KW-0472">Membrane</keyword>
<name>A0A5B8A294_9BACT</name>
<dbReference type="KEGG" id="hyj:FHG12_16020"/>
<dbReference type="OrthoDB" id="886819at2"/>
<keyword evidence="1" id="KW-0812">Transmembrane</keyword>
<keyword evidence="3" id="KW-1185">Reference proteome</keyword>
<reference evidence="2 3" key="1">
    <citation type="submission" date="2019-06" db="EMBL/GenBank/DDBJ databases">
        <authorList>
            <person name="Srinivasan S."/>
        </authorList>
    </citation>
    <scope>NUCLEOTIDE SEQUENCE [LARGE SCALE GENOMIC DNA]</scope>
    <source>
        <strain evidence="2 3">17J68-5</strain>
    </source>
</reference>
<gene>
    <name evidence="2" type="ORF">FHG12_16020</name>
</gene>
<accession>A0A5B8A294</accession>
<evidence type="ECO:0000313" key="2">
    <source>
        <dbReference type="EMBL" id="QDA61511.1"/>
    </source>
</evidence>
<feature type="transmembrane region" description="Helical" evidence="1">
    <location>
        <begin position="61"/>
        <end position="80"/>
    </location>
</feature>
<organism evidence="2 3">
    <name type="scientific">Hymenobacter jejuensis</name>
    <dbReference type="NCBI Taxonomy" id="2502781"/>
    <lineage>
        <taxon>Bacteria</taxon>
        <taxon>Pseudomonadati</taxon>
        <taxon>Bacteroidota</taxon>
        <taxon>Cytophagia</taxon>
        <taxon>Cytophagales</taxon>
        <taxon>Hymenobacteraceae</taxon>
        <taxon>Hymenobacter</taxon>
    </lineage>
</organism>
<proteinExistence type="predicted"/>
<dbReference type="AlphaFoldDB" id="A0A5B8A294"/>
<dbReference type="EMBL" id="CP040896">
    <property type="protein sequence ID" value="QDA61511.1"/>
    <property type="molecule type" value="Genomic_DNA"/>
</dbReference>
<evidence type="ECO:0000313" key="3">
    <source>
        <dbReference type="Proteomes" id="UP000305398"/>
    </source>
</evidence>